<accession>A0ABU5JW56</accession>
<feature type="transmembrane region" description="Helical" evidence="1">
    <location>
        <begin position="39"/>
        <end position="58"/>
    </location>
</feature>
<dbReference type="RefSeq" id="WP_374217712.1">
    <property type="nucleotide sequence ID" value="NZ_JAXOVW010000019.1"/>
</dbReference>
<evidence type="ECO:0000256" key="1">
    <source>
        <dbReference type="SAM" id="Phobius"/>
    </source>
</evidence>
<keyword evidence="3" id="KW-1185">Reference proteome</keyword>
<name>A0ABU5JW56_9BACI</name>
<keyword evidence="1" id="KW-0812">Transmembrane</keyword>
<dbReference type="Proteomes" id="UP001291930">
    <property type="component" value="Unassembled WGS sequence"/>
</dbReference>
<proteinExistence type="predicted"/>
<dbReference type="EMBL" id="JAXOVW010000019">
    <property type="protein sequence ID" value="MDZ5607664.1"/>
    <property type="molecule type" value="Genomic_DNA"/>
</dbReference>
<comment type="caution">
    <text evidence="2">The sequence shown here is derived from an EMBL/GenBank/DDBJ whole genome shotgun (WGS) entry which is preliminary data.</text>
</comment>
<protein>
    <submittedName>
        <fullName evidence="2">Uncharacterized protein</fullName>
    </submittedName>
</protein>
<reference evidence="3" key="1">
    <citation type="submission" date="2023-11" db="EMBL/GenBank/DDBJ databases">
        <title>Genome Sequence of Bacillus pseudomycoides stain BUPM19.</title>
        <authorList>
            <person name="Farhat A."/>
        </authorList>
    </citation>
    <scope>NUCLEOTIDE SEQUENCE [LARGE SCALE GENOMIC DNA]</scope>
    <source>
        <strain evidence="3">BUPM19</strain>
    </source>
</reference>
<feature type="transmembrane region" description="Helical" evidence="1">
    <location>
        <begin position="6"/>
        <end position="27"/>
    </location>
</feature>
<keyword evidence="1" id="KW-0472">Membrane</keyword>
<organism evidence="2 3">
    <name type="scientific">Bacillus bingmayongensis</name>
    <dbReference type="NCBI Taxonomy" id="1150157"/>
    <lineage>
        <taxon>Bacteria</taxon>
        <taxon>Bacillati</taxon>
        <taxon>Bacillota</taxon>
        <taxon>Bacilli</taxon>
        <taxon>Bacillales</taxon>
        <taxon>Bacillaceae</taxon>
        <taxon>Bacillus</taxon>
    </lineage>
</organism>
<keyword evidence="1" id="KW-1133">Transmembrane helix</keyword>
<evidence type="ECO:0000313" key="2">
    <source>
        <dbReference type="EMBL" id="MDZ5607664.1"/>
    </source>
</evidence>
<gene>
    <name evidence="2" type="ORF">U2I54_11290</name>
</gene>
<sequence length="60" mass="6917">MTFGLVGGILLAVLLLFYSTLEIWLTPNNGSFFKGFKKKLLFMLPLITLSFAIHYFFFVH</sequence>
<evidence type="ECO:0000313" key="3">
    <source>
        <dbReference type="Proteomes" id="UP001291930"/>
    </source>
</evidence>